<name>A0AAD5Q648_PYTIN</name>
<protein>
    <submittedName>
        <fullName evidence="2">Uncharacterized protein</fullName>
    </submittedName>
</protein>
<sequence>MLETPPGLPRTLRGGFGLPTPVHASDLSGTLGHGVATLGCFAKSGIYAEQRGWVAYGPRRHSGLYFGNDPSAYQPYASSIGVDHIRRQFSAEVEQQRDFQAQQLAALHAEAQRLRSQNVQLERELGARDQAQRPHVTNGMPSVRAAGTVKIVMPPFDGREV</sequence>
<evidence type="ECO:0000313" key="2">
    <source>
        <dbReference type="EMBL" id="KAJ0399313.1"/>
    </source>
</evidence>
<proteinExistence type="predicted"/>
<organism evidence="2 3">
    <name type="scientific">Pythium insidiosum</name>
    <name type="common">Pythiosis disease agent</name>
    <dbReference type="NCBI Taxonomy" id="114742"/>
    <lineage>
        <taxon>Eukaryota</taxon>
        <taxon>Sar</taxon>
        <taxon>Stramenopiles</taxon>
        <taxon>Oomycota</taxon>
        <taxon>Peronosporomycetes</taxon>
        <taxon>Pythiales</taxon>
        <taxon>Pythiaceae</taxon>
        <taxon>Pythium</taxon>
    </lineage>
</organism>
<evidence type="ECO:0000313" key="3">
    <source>
        <dbReference type="Proteomes" id="UP001209570"/>
    </source>
</evidence>
<dbReference type="EMBL" id="JAKCXM010000187">
    <property type="protein sequence ID" value="KAJ0399313.1"/>
    <property type="molecule type" value="Genomic_DNA"/>
</dbReference>
<feature type="coiled-coil region" evidence="1">
    <location>
        <begin position="97"/>
        <end position="124"/>
    </location>
</feature>
<keyword evidence="1" id="KW-0175">Coiled coil</keyword>
<dbReference type="AlphaFoldDB" id="A0AAD5Q648"/>
<accession>A0AAD5Q648</accession>
<gene>
    <name evidence="2" type="ORF">P43SY_000152</name>
</gene>
<dbReference type="Proteomes" id="UP001209570">
    <property type="component" value="Unassembled WGS sequence"/>
</dbReference>
<comment type="caution">
    <text evidence="2">The sequence shown here is derived from an EMBL/GenBank/DDBJ whole genome shotgun (WGS) entry which is preliminary data.</text>
</comment>
<keyword evidence="3" id="KW-1185">Reference proteome</keyword>
<evidence type="ECO:0000256" key="1">
    <source>
        <dbReference type="SAM" id="Coils"/>
    </source>
</evidence>
<reference evidence="2" key="1">
    <citation type="submission" date="2021-12" db="EMBL/GenBank/DDBJ databases">
        <title>Prjna785345.</title>
        <authorList>
            <person name="Rujirawat T."/>
            <person name="Krajaejun T."/>
        </authorList>
    </citation>
    <scope>NUCLEOTIDE SEQUENCE</scope>
    <source>
        <strain evidence="2">Pi057C3</strain>
    </source>
</reference>